<evidence type="ECO:0000313" key="2">
    <source>
        <dbReference type="Proteomes" id="UP000642509"/>
    </source>
</evidence>
<dbReference type="EMBL" id="BMLQ01000013">
    <property type="protein sequence ID" value="GGO49668.1"/>
    <property type="molecule type" value="Genomic_DNA"/>
</dbReference>
<comment type="caution">
    <text evidence="1">The sequence shown here is derived from an EMBL/GenBank/DDBJ whole genome shotgun (WGS) entry which is preliminary data.</text>
</comment>
<accession>A0ABQ2MG84</accession>
<protein>
    <submittedName>
        <fullName evidence="1">Uncharacterized protein</fullName>
    </submittedName>
</protein>
<proteinExistence type="predicted"/>
<reference evidence="2" key="1">
    <citation type="journal article" date="2019" name="Int. J. Syst. Evol. Microbiol.">
        <title>The Global Catalogue of Microorganisms (GCM) 10K type strain sequencing project: providing services to taxonomists for standard genome sequencing and annotation.</title>
        <authorList>
            <consortium name="The Broad Institute Genomics Platform"/>
            <consortium name="The Broad Institute Genome Sequencing Center for Infectious Disease"/>
            <person name="Wu L."/>
            <person name="Ma J."/>
        </authorList>
    </citation>
    <scope>NUCLEOTIDE SEQUENCE [LARGE SCALE GENOMIC DNA]</scope>
    <source>
        <strain evidence="2">CGMCC 1.7064</strain>
    </source>
</reference>
<gene>
    <name evidence="1" type="ORF">GCM10010977_32100</name>
</gene>
<sequence length="65" mass="6793">MVAAVSCKEWPQCHRVYRMAGPGRRNPGPVVALVGPVPVEGYGGLSLVRVVAGIPWWGGVPLGGK</sequence>
<organism evidence="1 2">
    <name type="scientific">Citricoccus zhacaiensis</name>
    <dbReference type="NCBI Taxonomy" id="489142"/>
    <lineage>
        <taxon>Bacteria</taxon>
        <taxon>Bacillati</taxon>
        <taxon>Actinomycetota</taxon>
        <taxon>Actinomycetes</taxon>
        <taxon>Micrococcales</taxon>
        <taxon>Micrococcaceae</taxon>
        <taxon>Citricoccus</taxon>
    </lineage>
</organism>
<name>A0ABQ2MG84_9MICC</name>
<keyword evidence="2" id="KW-1185">Reference proteome</keyword>
<dbReference type="Proteomes" id="UP000642509">
    <property type="component" value="Unassembled WGS sequence"/>
</dbReference>
<evidence type="ECO:0000313" key="1">
    <source>
        <dbReference type="EMBL" id="GGO49668.1"/>
    </source>
</evidence>